<dbReference type="InterPro" id="IPR030395">
    <property type="entry name" value="GP_PDE_dom"/>
</dbReference>
<keyword evidence="4" id="KW-1185">Reference proteome</keyword>
<dbReference type="RefSeq" id="WP_138722811.1">
    <property type="nucleotide sequence ID" value="NZ_SSHJ02000006.1"/>
</dbReference>
<gene>
    <name evidence="3" type="ORF">E6A44_008860</name>
</gene>
<evidence type="ECO:0000313" key="4">
    <source>
        <dbReference type="Proteomes" id="UP001517247"/>
    </source>
</evidence>
<sequence length="298" mass="33883">MKKIILPFLLVVAIAQLTFAQKKVPVVFEVQGNRGARGLMPENTIPGMIKALENGVTTLKMEVVISKDKQVVVSQEPYFNHTISISPNGDEITLKNEKKFNIYKMNYDEVRQFDVGSKANPRFPHQEKFRVEKPLLSELIDKVEFFASKRKKMAKPHYNIETKLIRKGDGEFQPSPEEYVELIMAIVKAKKLENRVTIHSFDIRSLQYLHKKYPNIPTSLGIDEKEDFENNIKALGFTPTIYSPYMALVGKGLVDKCHAAGVKIIPWTVNTAKDIIYLKNLGVDGIVTDYPNLMAEIK</sequence>
<dbReference type="InterPro" id="IPR017946">
    <property type="entry name" value="PLC-like_Pdiesterase_TIM-brl"/>
</dbReference>
<reference evidence="3 4" key="1">
    <citation type="submission" date="2024-12" db="EMBL/GenBank/DDBJ databases">
        <authorList>
            <person name="Hu S."/>
        </authorList>
    </citation>
    <scope>NUCLEOTIDE SEQUENCE [LARGE SCALE GENOMIC DNA]</scope>
    <source>
        <strain evidence="3 4">THG-T11</strain>
    </source>
</reference>
<dbReference type="PANTHER" id="PTHR46211:SF14">
    <property type="entry name" value="GLYCEROPHOSPHODIESTER PHOSPHODIESTERASE"/>
    <property type="match status" value="1"/>
</dbReference>
<dbReference type="PROSITE" id="PS51704">
    <property type="entry name" value="GP_PDE"/>
    <property type="match status" value="1"/>
</dbReference>
<feature type="chain" id="PRO_5045813615" evidence="1">
    <location>
        <begin position="21"/>
        <end position="298"/>
    </location>
</feature>
<dbReference type="Pfam" id="PF03009">
    <property type="entry name" value="GDPD"/>
    <property type="match status" value="1"/>
</dbReference>
<accession>A0ABW9J6U1</accession>
<organism evidence="3 4">
    <name type="scientific">Pedobacter ureilyticus</name>
    <dbReference type="NCBI Taxonomy" id="1393051"/>
    <lineage>
        <taxon>Bacteria</taxon>
        <taxon>Pseudomonadati</taxon>
        <taxon>Bacteroidota</taxon>
        <taxon>Sphingobacteriia</taxon>
        <taxon>Sphingobacteriales</taxon>
        <taxon>Sphingobacteriaceae</taxon>
        <taxon>Pedobacter</taxon>
    </lineage>
</organism>
<comment type="caution">
    <text evidence="3">The sequence shown here is derived from an EMBL/GenBank/DDBJ whole genome shotgun (WGS) entry which is preliminary data.</text>
</comment>
<feature type="domain" description="GP-PDE" evidence="2">
    <location>
        <begin position="28"/>
        <end position="298"/>
    </location>
</feature>
<feature type="signal peptide" evidence="1">
    <location>
        <begin position="1"/>
        <end position="20"/>
    </location>
</feature>
<name>A0ABW9J6U1_9SPHI</name>
<evidence type="ECO:0000313" key="3">
    <source>
        <dbReference type="EMBL" id="MFN0255680.1"/>
    </source>
</evidence>
<evidence type="ECO:0000259" key="2">
    <source>
        <dbReference type="PROSITE" id="PS51704"/>
    </source>
</evidence>
<dbReference type="Proteomes" id="UP001517247">
    <property type="component" value="Unassembled WGS sequence"/>
</dbReference>
<dbReference type="EMBL" id="SSHJ02000006">
    <property type="protein sequence ID" value="MFN0255680.1"/>
    <property type="molecule type" value="Genomic_DNA"/>
</dbReference>
<dbReference type="SUPFAM" id="SSF51695">
    <property type="entry name" value="PLC-like phosphodiesterases"/>
    <property type="match status" value="1"/>
</dbReference>
<proteinExistence type="predicted"/>
<protein>
    <submittedName>
        <fullName evidence="3">Glycerophosphodiester phosphodiesterase family protein</fullName>
    </submittedName>
</protein>
<dbReference type="PANTHER" id="PTHR46211">
    <property type="entry name" value="GLYCEROPHOSPHORYL DIESTER PHOSPHODIESTERASE"/>
    <property type="match status" value="1"/>
</dbReference>
<evidence type="ECO:0000256" key="1">
    <source>
        <dbReference type="SAM" id="SignalP"/>
    </source>
</evidence>
<dbReference type="Gene3D" id="3.20.20.190">
    <property type="entry name" value="Phosphatidylinositol (PI) phosphodiesterase"/>
    <property type="match status" value="1"/>
</dbReference>
<keyword evidence="1" id="KW-0732">Signal</keyword>